<evidence type="ECO:0000256" key="1">
    <source>
        <dbReference type="ARBA" id="ARBA00022723"/>
    </source>
</evidence>
<dbReference type="GeneID" id="19172509"/>
<dbReference type="STRING" id="1182542.W9XPN8"/>
<dbReference type="InterPro" id="IPR007219">
    <property type="entry name" value="XnlR_reg_dom"/>
</dbReference>
<evidence type="ECO:0000259" key="7">
    <source>
        <dbReference type="PROSITE" id="PS50048"/>
    </source>
</evidence>
<dbReference type="CDD" id="cd12148">
    <property type="entry name" value="fungal_TF_MHR"/>
    <property type="match status" value="1"/>
</dbReference>
<dbReference type="Gene3D" id="4.10.240.10">
    <property type="entry name" value="Zn(2)-C6 fungal-type DNA-binding domain"/>
    <property type="match status" value="1"/>
</dbReference>
<dbReference type="PANTHER" id="PTHR47655:SF2">
    <property type="entry name" value="QUINIC ACID UTILIZATION ACTIVATOR"/>
    <property type="match status" value="1"/>
</dbReference>
<dbReference type="PROSITE" id="PS50048">
    <property type="entry name" value="ZN2_CY6_FUNGAL_2"/>
    <property type="match status" value="1"/>
</dbReference>
<dbReference type="HOGENOM" id="CLU_007607_0_1_1"/>
<name>W9XPN8_9EURO</name>
<accession>W9XPN8</accession>
<dbReference type="GO" id="GO:0008270">
    <property type="term" value="F:zinc ion binding"/>
    <property type="evidence" value="ECO:0007669"/>
    <property type="project" value="InterPro"/>
</dbReference>
<dbReference type="GO" id="GO:0006351">
    <property type="term" value="P:DNA-templated transcription"/>
    <property type="evidence" value="ECO:0007669"/>
    <property type="project" value="InterPro"/>
</dbReference>
<keyword evidence="2" id="KW-0805">Transcription regulation</keyword>
<evidence type="ECO:0000256" key="6">
    <source>
        <dbReference type="SAM" id="MobiDB-lite"/>
    </source>
</evidence>
<keyword evidence="1" id="KW-0479">Metal-binding</keyword>
<dbReference type="GO" id="GO:0000981">
    <property type="term" value="F:DNA-binding transcription factor activity, RNA polymerase II-specific"/>
    <property type="evidence" value="ECO:0007669"/>
    <property type="project" value="InterPro"/>
</dbReference>
<keyword evidence="4" id="KW-0804">Transcription</keyword>
<gene>
    <name evidence="8" type="ORF">A1O3_08421</name>
</gene>
<dbReference type="OrthoDB" id="2534600at2759"/>
<dbReference type="GO" id="GO:0045944">
    <property type="term" value="P:positive regulation of transcription by RNA polymerase II"/>
    <property type="evidence" value="ECO:0007669"/>
    <property type="project" value="TreeGrafter"/>
</dbReference>
<evidence type="ECO:0000256" key="2">
    <source>
        <dbReference type="ARBA" id="ARBA00023015"/>
    </source>
</evidence>
<feature type="domain" description="Zn(2)-C6 fungal-type" evidence="7">
    <location>
        <begin position="17"/>
        <end position="47"/>
    </location>
</feature>
<protein>
    <recommendedName>
        <fullName evidence="7">Zn(2)-C6 fungal-type domain-containing protein</fullName>
    </recommendedName>
</protein>
<evidence type="ECO:0000256" key="3">
    <source>
        <dbReference type="ARBA" id="ARBA00023125"/>
    </source>
</evidence>
<dbReference type="PROSITE" id="PS00463">
    <property type="entry name" value="ZN2_CY6_FUNGAL_1"/>
    <property type="match status" value="1"/>
</dbReference>
<keyword evidence="3" id="KW-0238">DNA-binding</keyword>
<reference evidence="8 9" key="1">
    <citation type="submission" date="2013-03" db="EMBL/GenBank/DDBJ databases">
        <title>The Genome Sequence of Capronia epimyces CBS 606.96.</title>
        <authorList>
            <consortium name="The Broad Institute Genomics Platform"/>
            <person name="Cuomo C."/>
            <person name="de Hoog S."/>
            <person name="Gorbushina A."/>
            <person name="Walker B."/>
            <person name="Young S.K."/>
            <person name="Zeng Q."/>
            <person name="Gargeya S."/>
            <person name="Fitzgerald M."/>
            <person name="Haas B."/>
            <person name="Abouelleil A."/>
            <person name="Allen A.W."/>
            <person name="Alvarado L."/>
            <person name="Arachchi H.M."/>
            <person name="Berlin A.M."/>
            <person name="Chapman S.B."/>
            <person name="Gainer-Dewar J."/>
            <person name="Goldberg J."/>
            <person name="Griggs A."/>
            <person name="Gujja S."/>
            <person name="Hansen M."/>
            <person name="Howarth C."/>
            <person name="Imamovic A."/>
            <person name="Ireland A."/>
            <person name="Larimer J."/>
            <person name="McCowan C."/>
            <person name="Murphy C."/>
            <person name="Pearson M."/>
            <person name="Poon T.W."/>
            <person name="Priest M."/>
            <person name="Roberts A."/>
            <person name="Saif S."/>
            <person name="Shea T."/>
            <person name="Sisk P."/>
            <person name="Sykes S."/>
            <person name="Wortman J."/>
            <person name="Nusbaum C."/>
            <person name="Birren B."/>
        </authorList>
    </citation>
    <scope>NUCLEOTIDE SEQUENCE [LARGE SCALE GENOMIC DNA]</scope>
    <source>
        <strain evidence="8 9">CBS 606.96</strain>
    </source>
</reference>
<sequence>MSESGLSARKRQRTVQACQPCRKRKSKCGGELPACLVCTSSKRTCTYDSSSRRRGLQTGYVRGLEALLGLILREAPREEHKIRMMLRSQDVDAWSSGDARAAHIWRKSGLSRDLERLLAGSEDAAASSPESLSPLSSPDGDLERARNALSVREAGEMPPLSLRTTEGDLRDLYQQVLPSQTSDLVDFYFTYIHCWFPILERRDILRLTYSDTPVHGLTSGDKGLKICLWAIVVLVSGQKRLQPEAVPSSPYILTLIRRQISEHDQSPELGFIQATLIVVMIKAGQGHFEPAWVLVGQAARMLLIHQQRSPRHTHTLLGCLMLDNFLSALLGKKPYFPPNDQLAHGSLSEDSLEEWEVWNPPSSWMGTERTNLKRPLRAISTFNIMSRLMERLTRVSVSPLDAARQEDSVSDLRNWKANLPAHYQLHDMSASNPALLNLHLMWNFVMCSLLLRTARVDANILDLAKQTAGSTVEILGKASGEVGASSPLLLGYAVQAWKCMKALTQLQPDNTASLLIMRLEAIQGSLRQDRKFGVHEDPSTIEHIQPALQPTPAESYAPTRQLDSNSAPPSQHLSPNDMLGDLRQGPGLRSDFVPFDPDRFSDNHSLSGIDRFSDVNDFDALLEGMPFLVPVERRAESSA</sequence>
<evidence type="ECO:0000256" key="4">
    <source>
        <dbReference type="ARBA" id="ARBA00023163"/>
    </source>
</evidence>
<dbReference type="Pfam" id="PF00172">
    <property type="entry name" value="Zn_clus"/>
    <property type="match status" value="1"/>
</dbReference>
<dbReference type="Proteomes" id="UP000019478">
    <property type="component" value="Unassembled WGS sequence"/>
</dbReference>
<dbReference type="SUPFAM" id="SSF57701">
    <property type="entry name" value="Zn2/Cys6 DNA-binding domain"/>
    <property type="match status" value="1"/>
</dbReference>
<comment type="caution">
    <text evidence="8">The sequence shown here is derived from an EMBL/GenBank/DDBJ whole genome shotgun (WGS) entry which is preliminary data.</text>
</comment>
<keyword evidence="9" id="KW-1185">Reference proteome</keyword>
<dbReference type="PANTHER" id="PTHR47655">
    <property type="entry name" value="QUINIC ACID UTILIZATION ACTIVATOR"/>
    <property type="match status" value="1"/>
</dbReference>
<dbReference type="AlphaFoldDB" id="W9XPN8"/>
<dbReference type="Pfam" id="PF04082">
    <property type="entry name" value="Fungal_trans"/>
    <property type="match status" value="1"/>
</dbReference>
<dbReference type="InterPro" id="IPR052783">
    <property type="entry name" value="Metabolic/Drug-Res_Regulator"/>
</dbReference>
<evidence type="ECO:0000256" key="5">
    <source>
        <dbReference type="ARBA" id="ARBA00023242"/>
    </source>
</evidence>
<dbReference type="GO" id="GO:0003677">
    <property type="term" value="F:DNA binding"/>
    <property type="evidence" value="ECO:0007669"/>
    <property type="project" value="UniProtKB-KW"/>
</dbReference>
<dbReference type="SMART" id="SM00066">
    <property type="entry name" value="GAL4"/>
    <property type="match status" value="1"/>
</dbReference>
<dbReference type="eggNOG" id="ENOG502S3FG">
    <property type="taxonomic scope" value="Eukaryota"/>
</dbReference>
<dbReference type="EMBL" id="AMGY01000008">
    <property type="protein sequence ID" value="EXJ78921.1"/>
    <property type="molecule type" value="Genomic_DNA"/>
</dbReference>
<proteinExistence type="predicted"/>
<dbReference type="RefSeq" id="XP_007736709.1">
    <property type="nucleotide sequence ID" value="XM_007738519.1"/>
</dbReference>
<organism evidence="8 9">
    <name type="scientific">Capronia epimyces CBS 606.96</name>
    <dbReference type="NCBI Taxonomy" id="1182542"/>
    <lineage>
        <taxon>Eukaryota</taxon>
        <taxon>Fungi</taxon>
        <taxon>Dikarya</taxon>
        <taxon>Ascomycota</taxon>
        <taxon>Pezizomycotina</taxon>
        <taxon>Eurotiomycetes</taxon>
        <taxon>Chaetothyriomycetidae</taxon>
        <taxon>Chaetothyriales</taxon>
        <taxon>Herpotrichiellaceae</taxon>
        <taxon>Capronia</taxon>
    </lineage>
</organism>
<evidence type="ECO:0000313" key="9">
    <source>
        <dbReference type="Proteomes" id="UP000019478"/>
    </source>
</evidence>
<dbReference type="InterPro" id="IPR036864">
    <property type="entry name" value="Zn2-C6_fun-type_DNA-bd_sf"/>
</dbReference>
<evidence type="ECO:0000313" key="8">
    <source>
        <dbReference type="EMBL" id="EXJ78921.1"/>
    </source>
</evidence>
<keyword evidence="5" id="KW-0539">Nucleus</keyword>
<feature type="compositionally biased region" description="Polar residues" evidence="6">
    <location>
        <begin position="561"/>
        <end position="574"/>
    </location>
</feature>
<dbReference type="InterPro" id="IPR001138">
    <property type="entry name" value="Zn2Cys6_DnaBD"/>
</dbReference>
<feature type="region of interest" description="Disordered" evidence="6">
    <location>
        <begin position="545"/>
        <end position="596"/>
    </location>
</feature>
<dbReference type="CDD" id="cd00067">
    <property type="entry name" value="GAL4"/>
    <property type="match status" value="1"/>
</dbReference>